<feature type="region of interest" description="Disordered" evidence="1">
    <location>
        <begin position="30"/>
        <end position="85"/>
    </location>
</feature>
<accession>A0A1J5TRC9</accession>
<comment type="caution">
    <text evidence="2">The sequence shown here is derived from an EMBL/GenBank/DDBJ whole genome shotgun (WGS) entry which is preliminary data.</text>
</comment>
<dbReference type="AlphaFoldDB" id="A0A1J5TRC9"/>
<organism evidence="2">
    <name type="scientific">mine drainage metagenome</name>
    <dbReference type="NCBI Taxonomy" id="410659"/>
    <lineage>
        <taxon>unclassified sequences</taxon>
        <taxon>metagenomes</taxon>
        <taxon>ecological metagenomes</taxon>
    </lineage>
</organism>
<evidence type="ECO:0008006" key="3">
    <source>
        <dbReference type="Google" id="ProtNLM"/>
    </source>
</evidence>
<reference evidence="2" key="1">
    <citation type="submission" date="2016-10" db="EMBL/GenBank/DDBJ databases">
        <title>Sequence of Gallionella enrichment culture.</title>
        <authorList>
            <person name="Poehlein A."/>
            <person name="Muehling M."/>
            <person name="Daniel R."/>
        </authorList>
    </citation>
    <scope>NUCLEOTIDE SEQUENCE</scope>
</reference>
<dbReference type="EMBL" id="MLJW01000007">
    <property type="protein sequence ID" value="OIR16260.1"/>
    <property type="molecule type" value="Genomic_DNA"/>
</dbReference>
<feature type="compositionally biased region" description="Basic and acidic residues" evidence="1">
    <location>
        <begin position="62"/>
        <end position="85"/>
    </location>
</feature>
<gene>
    <name evidence="2" type="ORF">GALL_29800</name>
</gene>
<proteinExistence type="predicted"/>
<feature type="compositionally biased region" description="Basic and acidic residues" evidence="1">
    <location>
        <begin position="30"/>
        <end position="43"/>
    </location>
</feature>
<evidence type="ECO:0000313" key="2">
    <source>
        <dbReference type="EMBL" id="OIR16260.1"/>
    </source>
</evidence>
<protein>
    <recommendedName>
        <fullName evidence="3">Pentapeptide MXKDX repeat protein</fullName>
    </recommendedName>
</protein>
<evidence type="ECO:0000256" key="1">
    <source>
        <dbReference type="SAM" id="MobiDB-lite"/>
    </source>
</evidence>
<name>A0A1J5TRC9_9ZZZZ</name>
<sequence length="85" mass="9254">MKLKSTLLAVTLATFAASTVYAADVAMTRKADAPTTEKAEAKMPAKKHNHAAERGIPAAESKPGKSHRETMDKDMPMHDHTQDKH</sequence>